<dbReference type="GeneID" id="95430538"/>
<keyword evidence="1" id="KW-0472">Membrane</keyword>
<protein>
    <recommendedName>
        <fullName evidence="4">DUF1700 domain-containing protein</fullName>
    </recommendedName>
</protein>
<sequence length="199" mass="23161">MKFKEIAFKDKNSKRIYLDYISRIQQATKSLDKTNQQEVLLEINSHIYESITDPAAMEKGEVERLLDVLEKLGQPEIFLKPLVAEKKLEEATRSFNPFHILKALILNIGNGISYVIFTLLYLLLFGFIFLIGAKLVDPENVGFFFKPNEIFILGYYRENGISYLQYEQLGHWFIPAMLLLAIILYVLITLLLRLKRILK</sequence>
<keyword evidence="3" id="KW-1185">Reference proteome</keyword>
<feature type="transmembrane region" description="Helical" evidence="1">
    <location>
        <begin position="112"/>
        <end position="133"/>
    </location>
</feature>
<evidence type="ECO:0008006" key="4">
    <source>
        <dbReference type="Google" id="ProtNLM"/>
    </source>
</evidence>
<proteinExistence type="predicted"/>
<dbReference type="Pfam" id="PF22564">
    <property type="entry name" value="HAAS"/>
    <property type="match status" value="1"/>
</dbReference>
<reference evidence="2" key="1">
    <citation type="submission" date="2010-07" db="EMBL/GenBank/DDBJ databases">
        <authorList>
            <person name="Muzny D."/>
            <person name="Qin X."/>
            <person name="Buhay C."/>
            <person name="Dugan-Rocha S."/>
            <person name="Ding Y."/>
            <person name="Chen G."/>
            <person name="Hawes A."/>
            <person name="Holder M."/>
            <person name="Jhangiani S."/>
            <person name="Johnson A."/>
            <person name="Khan Z."/>
            <person name="Li Z."/>
            <person name="Liu W."/>
            <person name="Liu X."/>
            <person name="Perez L."/>
            <person name="Shen H."/>
            <person name="Wang Q."/>
            <person name="Watt J."/>
            <person name="Xi L."/>
            <person name="Xin Y."/>
            <person name="Zhou J."/>
            <person name="Deng J."/>
            <person name="Jiang H."/>
            <person name="Liu Y."/>
            <person name="Qu J."/>
            <person name="Song X.-Z."/>
            <person name="Zhang L."/>
            <person name="Villasana D."/>
            <person name="Johnson A."/>
            <person name="Liu J."/>
            <person name="Liyanage D."/>
            <person name="Lorensuhewa L."/>
            <person name="Robinson T."/>
            <person name="Song A."/>
            <person name="Song B.-B."/>
            <person name="Dinh H."/>
            <person name="Thornton R."/>
            <person name="Coyle M."/>
            <person name="Francisco L."/>
            <person name="Jackson L."/>
            <person name="Javaid M."/>
            <person name="Korchina V."/>
            <person name="Kovar C."/>
            <person name="Mata R."/>
            <person name="Mathew T."/>
            <person name="Ngo R."/>
            <person name="Nguyen L."/>
            <person name="Nguyen N."/>
            <person name="Okwuonu G."/>
            <person name="Ongeri F."/>
            <person name="Pham C."/>
            <person name="Simmons D."/>
            <person name="Wilczek-Boney K."/>
            <person name="Hale W."/>
            <person name="Jakkamsetti A."/>
            <person name="Pham P."/>
            <person name="Ruth R."/>
            <person name="San Lucas F."/>
            <person name="Warren J."/>
            <person name="Zhang J."/>
            <person name="Zhao Z."/>
            <person name="Zhou C."/>
            <person name="Zhu D."/>
            <person name="Lee S."/>
            <person name="Bess C."/>
            <person name="Blankenburg K."/>
            <person name="Forbes L."/>
            <person name="Fu Q."/>
            <person name="Gubbala S."/>
            <person name="Hirani K."/>
            <person name="Jayaseelan J.C."/>
            <person name="Lara F."/>
            <person name="Munidasa M."/>
            <person name="Palculict T."/>
            <person name="Patil S."/>
            <person name="Pu L.-L."/>
            <person name="Saada N."/>
            <person name="Tang L."/>
            <person name="Weissenberger G."/>
            <person name="Zhu Y."/>
            <person name="Hemphill L."/>
            <person name="Shang Y."/>
            <person name="Youmans B."/>
            <person name="Ayvaz T."/>
            <person name="Ross M."/>
            <person name="Santibanez J."/>
            <person name="Aqrawi P."/>
            <person name="Gross S."/>
            <person name="Joshi V."/>
            <person name="Fowler G."/>
            <person name="Nazareth L."/>
            <person name="Reid J."/>
            <person name="Worley K."/>
            <person name="Petrosino J."/>
            <person name="Highlander S."/>
            <person name="Gibbs R."/>
        </authorList>
    </citation>
    <scope>NUCLEOTIDE SEQUENCE [LARGE SCALE GENOMIC DNA]</scope>
    <source>
        <strain evidence="2">ATCC 33861</strain>
    </source>
</reference>
<dbReference type="AlphaFoldDB" id="D7VTH1"/>
<comment type="caution">
    <text evidence="2">The sequence shown here is derived from an EMBL/GenBank/DDBJ whole genome shotgun (WGS) entry which is preliminary data.</text>
</comment>
<keyword evidence="1" id="KW-0812">Transmembrane</keyword>
<keyword evidence="1" id="KW-1133">Transmembrane helix</keyword>
<dbReference type="EMBL" id="ACHA02000012">
    <property type="protein sequence ID" value="EFK57072.1"/>
    <property type="molecule type" value="Genomic_DNA"/>
</dbReference>
<dbReference type="OrthoDB" id="1358731at2"/>
<dbReference type="HOGENOM" id="CLU_1371471_0_0_10"/>
<evidence type="ECO:0000313" key="3">
    <source>
        <dbReference type="Proteomes" id="UP000006258"/>
    </source>
</evidence>
<dbReference type="RefSeq" id="WP_002996365.1">
    <property type="nucleotide sequence ID" value="NZ_GL379770.1"/>
</dbReference>
<name>D7VTH1_SPHSI</name>
<evidence type="ECO:0000313" key="2">
    <source>
        <dbReference type="EMBL" id="EFK57072.1"/>
    </source>
</evidence>
<dbReference type="Proteomes" id="UP000006258">
    <property type="component" value="Unassembled WGS sequence"/>
</dbReference>
<gene>
    <name evidence="2" type="ORF">HMPREF0766_14275</name>
</gene>
<dbReference type="eggNOG" id="COG4709">
    <property type="taxonomic scope" value="Bacteria"/>
</dbReference>
<accession>D7VTH1</accession>
<organism evidence="2 3">
    <name type="scientific">Sphingobacterium spiritivorum ATCC 33861</name>
    <dbReference type="NCBI Taxonomy" id="525373"/>
    <lineage>
        <taxon>Bacteria</taxon>
        <taxon>Pseudomonadati</taxon>
        <taxon>Bacteroidota</taxon>
        <taxon>Sphingobacteriia</taxon>
        <taxon>Sphingobacteriales</taxon>
        <taxon>Sphingobacteriaceae</taxon>
        <taxon>Sphingobacterium</taxon>
    </lineage>
</organism>
<feature type="transmembrane region" description="Helical" evidence="1">
    <location>
        <begin position="172"/>
        <end position="192"/>
    </location>
</feature>
<dbReference type="STRING" id="525373.HMPREF0766_14275"/>
<evidence type="ECO:0000256" key="1">
    <source>
        <dbReference type="SAM" id="Phobius"/>
    </source>
</evidence>